<dbReference type="PANTHER" id="PTHR34135">
    <property type="entry name" value="LYSOZYME"/>
    <property type="match status" value="1"/>
</dbReference>
<dbReference type="SMART" id="SM00641">
    <property type="entry name" value="Glyco_25"/>
    <property type="match status" value="1"/>
</dbReference>
<dbReference type="InterPro" id="IPR013783">
    <property type="entry name" value="Ig-like_fold"/>
</dbReference>
<sequence length="474" mass="51291">MKSHAARRLSTPLGSLWFSSFSERMRQRLAPWSFVGAAVVALTGCVAGEVEGGGGEVESLGEDAAAQVVCAAGPTVEGIDVSYWQQHVDWQAVADAGIQFAIARVSHGTRDTFFDANWAGIKAAGLVRGAYQYYLADHDPLEQAELMIEAIGTLQDGDLPPVIDIESHEGQDRETILAGLRLWLDRVEGALGRKPIIYTGKYFWQDFVASDEFVDHPLWIPNYSNDCPNLPNGTWSDWTFFQYSSTGSVPGISGNVDRNHFNGSLEMLHAFAQNRPALAAEFVSQSFPYASQGALKLRAGEVVEASIELRNVGSRAWDTGTYLAATEPRGRESVFTGPEWPSASRFAAVEGKVMPGESYRFTFALHAPSMPGVYDEFFGLVQVDGAGERWFSDAGQGGPPDDQLEGIFEVLPALPGDPVEPGEPVTPEERPRDDGEYLGTSGLCAARPGTSPGTAGAWLLVAMGTLVAGRRRRR</sequence>
<dbReference type="GO" id="GO:0016052">
    <property type="term" value="P:carbohydrate catabolic process"/>
    <property type="evidence" value="ECO:0007669"/>
    <property type="project" value="TreeGrafter"/>
</dbReference>
<dbReference type="GO" id="GO:0003796">
    <property type="term" value="F:lysozyme activity"/>
    <property type="evidence" value="ECO:0007669"/>
    <property type="project" value="InterPro"/>
</dbReference>
<comment type="similarity">
    <text evidence="1">Belongs to the glycosyl hydrolase 25 family.</text>
</comment>
<dbReference type="AlphaFoldDB" id="A0A0K1E5K8"/>
<feature type="compositionally biased region" description="Low complexity" evidence="4">
    <location>
        <begin position="416"/>
        <end position="425"/>
    </location>
</feature>
<dbReference type="OrthoDB" id="9802228at2"/>
<dbReference type="PANTHER" id="PTHR34135:SF2">
    <property type="entry name" value="LYSOZYME"/>
    <property type="match status" value="1"/>
</dbReference>
<feature type="domain" description="Nbr1 FW" evidence="5">
    <location>
        <begin position="297"/>
        <end position="385"/>
    </location>
</feature>
<dbReference type="InterPro" id="IPR024038">
    <property type="entry name" value="MYXO-CTERM"/>
</dbReference>
<proteinExistence type="inferred from homology"/>
<dbReference type="NCBIfam" id="TIGR03901">
    <property type="entry name" value="MYXO-CTERM"/>
    <property type="match status" value="1"/>
</dbReference>
<dbReference type="Gene3D" id="3.20.20.80">
    <property type="entry name" value="Glycosidases"/>
    <property type="match status" value="1"/>
</dbReference>
<dbReference type="Pfam" id="PF01183">
    <property type="entry name" value="Glyco_hydro_25"/>
    <property type="match status" value="1"/>
</dbReference>
<keyword evidence="3" id="KW-0326">Glycosidase</keyword>
<dbReference type="KEGG" id="ccro:CMC5_000890"/>
<dbReference type="SUPFAM" id="SSF51445">
    <property type="entry name" value="(Trans)glycosidases"/>
    <property type="match status" value="1"/>
</dbReference>
<name>A0A0K1E5K8_CHOCO</name>
<evidence type="ECO:0000313" key="6">
    <source>
        <dbReference type="EMBL" id="AKT35977.1"/>
    </source>
</evidence>
<evidence type="ECO:0000256" key="4">
    <source>
        <dbReference type="SAM" id="MobiDB-lite"/>
    </source>
</evidence>
<gene>
    <name evidence="6" type="ORF">CMC5_000890</name>
</gene>
<dbReference type="InterPro" id="IPR017853">
    <property type="entry name" value="GH"/>
</dbReference>
<dbReference type="EMBL" id="CP012159">
    <property type="protein sequence ID" value="AKT35977.1"/>
    <property type="molecule type" value="Genomic_DNA"/>
</dbReference>
<dbReference type="PATRIC" id="fig|52.7.peg.97"/>
<feature type="region of interest" description="Disordered" evidence="4">
    <location>
        <begin position="414"/>
        <end position="439"/>
    </location>
</feature>
<evidence type="ECO:0000259" key="5">
    <source>
        <dbReference type="Pfam" id="PF16158"/>
    </source>
</evidence>
<evidence type="ECO:0000313" key="7">
    <source>
        <dbReference type="Proteomes" id="UP000067626"/>
    </source>
</evidence>
<dbReference type="GO" id="GO:0016998">
    <property type="term" value="P:cell wall macromolecule catabolic process"/>
    <property type="evidence" value="ECO:0007669"/>
    <property type="project" value="InterPro"/>
</dbReference>
<dbReference type="GO" id="GO:0009253">
    <property type="term" value="P:peptidoglycan catabolic process"/>
    <property type="evidence" value="ECO:0007669"/>
    <property type="project" value="InterPro"/>
</dbReference>
<dbReference type="InterPro" id="IPR002053">
    <property type="entry name" value="Glyco_hydro_25"/>
</dbReference>
<dbReference type="InterPro" id="IPR018077">
    <property type="entry name" value="Glyco_hydro_fam25_subgr"/>
</dbReference>
<reference evidence="6 7" key="1">
    <citation type="submission" date="2015-07" db="EMBL/GenBank/DDBJ databases">
        <title>Genome analysis of myxobacterium Chondromyces crocatus Cm c5 reveals a high potential for natural compound synthesis and the genetic basis for the loss of fruiting body formation.</title>
        <authorList>
            <person name="Zaburannyi N."/>
            <person name="Bunk B."/>
            <person name="Maier J."/>
            <person name="Overmann J."/>
            <person name="Mueller R."/>
        </authorList>
    </citation>
    <scope>NUCLEOTIDE SEQUENCE [LARGE SCALE GENOMIC DNA]</scope>
    <source>
        <strain evidence="6 7">Cm c5</strain>
    </source>
</reference>
<dbReference type="Gene3D" id="2.60.40.10">
    <property type="entry name" value="Immunoglobulins"/>
    <property type="match status" value="1"/>
</dbReference>
<evidence type="ECO:0000256" key="1">
    <source>
        <dbReference type="ARBA" id="ARBA00010646"/>
    </source>
</evidence>
<keyword evidence="2" id="KW-0378">Hydrolase</keyword>
<accession>A0A0K1E5K8</accession>
<evidence type="ECO:0000256" key="2">
    <source>
        <dbReference type="ARBA" id="ARBA00022801"/>
    </source>
</evidence>
<dbReference type="PROSITE" id="PS51904">
    <property type="entry name" value="GLYCOSYL_HYDROL_F25_2"/>
    <property type="match status" value="1"/>
</dbReference>
<dbReference type="Proteomes" id="UP000067626">
    <property type="component" value="Chromosome"/>
</dbReference>
<dbReference type="Pfam" id="PF16158">
    <property type="entry name" value="N_BRCA1_IG"/>
    <property type="match status" value="1"/>
</dbReference>
<organism evidence="6 7">
    <name type="scientific">Chondromyces crocatus</name>
    <dbReference type="NCBI Taxonomy" id="52"/>
    <lineage>
        <taxon>Bacteria</taxon>
        <taxon>Pseudomonadati</taxon>
        <taxon>Myxococcota</taxon>
        <taxon>Polyangia</taxon>
        <taxon>Polyangiales</taxon>
        <taxon>Polyangiaceae</taxon>
        <taxon>Chondromyces</taxon>
    </lineage>
</organism>
<protein>
    <recommendedName>
        <fullName evidence="5">Nbr1 FW domain-containing protein</fullName>
    </recommendedName>
</protein>
<keyword evidence="7" id="KW-1185">Reference proteome</keyword>
<dbReference type="InterPro" id="IPR032350">
    <property type="entry name" value="Nbr1_FW"/>
</dbReference>
<evidence type="ECO:0000256" key="3">
    <source>
        <dbReference type="ARBA" id="ARBA00023295"/>
    </source>
</evidence>